<dbReference type="Pfam" id="PF08812">
    <property type="entry name" value="YtxC"/>
    <property type="match status" value="1"/>
</dbReference>
<reference evidence="1 2" key="1">
    <citation type="submission" date="2019-03" db="EMBL/GenBank/DDBJ databases">
        <title>Genomic Encyclopedia of Type Strains, Phase IV (KMG-IV): sequencing the most valuable type-strain genomes for metagenomic binning, comparative biology and taxonomic classification.</title>
        <authorList>
            <person name="Goeker M."/>
        </authorList>
    </citation>
    <scope>NUCLEOTIDE SEQUENCE [LARGE SCALE GENOMIC DNA]</scope>
    <source>
        <strain evidence="1 2">DSM 46831</strain>
    </source>
</reference>
<protein>
    <submittedName>
        <fullName evidence="1">Putative sporulation protein YtxC</fullName>
    </submittedName>
</protein>
<dbReference type="RefSeq" id="WP_131848591.1">
    <property type="nucleotide sequence ID" value="NZ_SLXV01000014.1"/>
</dbReference>
<proteinExistence type="predicted"/>
<keyword evidence="2" id="KW-1185">Reference proteome</keyword>
<comment type="caution">
    <text evidence="1">The sequence shown here is derived from an EMBL/GenBank/DDBJ whole genome shotgun (WGS) entry which is preliminary data.</text>
</comment>
<sequence length="306" mass="35945">MDKERSGTLDYSISISRRDPIQLAFLRDRFGNMIMKLKKIGVNASFVEEPTGELHFFQIHTQRKRRLQDKEIHREMGDAIASFLCDFAETDLIRGIIQKEHTNITLEEMDQIEFRAQQLLERNSWSYLRTGYHVRKERISKQIAMYLDSNRVLSIDGFVRFRLKAYRKSLVRCVKDAYEEYQLDKEYRDFIELLRYFVSVQNPKVELIHVVHKGSKQFQLLKEDGAPYQLRELDGAVQELMDQSLSHEDLVVSSLLSIAPEKLVVHTKQQEENVIRTLLQIFEGRVVVCHDCQHCHVKSISVQEDA</sequence>
<dbReference type="AlphaFoldDB" id="A0A4R2RZF6"/>
<dbReference type="OrthoDB" id="2986513at2"/>
<dbReference type="InterPro" id="IPR014199">
    <property type="entry name" value="Spore_YtxC"/>
</dbReference>
<accession>A0A4R2RZF6</accession>
<evidence type="ECO:0000313" key="2">
    <source>
        <dbReference type="Proteomes" id="UP000294746"/>
    </source>
</evidence>
<gene>
    <name evidence="1" type="ORF">EDD57_11413</name>
</gene>
<dbReference type="EMBL" id="SLXV01000014">
    <property type="protein sequence ID" value="TCP69033.1"/>
    <property type="molecule type" value="Genomic_DNA"/>
</dbReference>
<dbReference type="Proteomes" id="UP000294746">
    <property type="component" value="Unassembled WGS sequence"/>
</dbReference>
<organism evidence="1 2">
    <name type="scientific">Baia soyae</name>
    <dbReference type="NCBI Taxonomy" id="1544746"/>
    <lineage>
        <taxon>Bacteria</taxon>
        <taxon>Bacillati</taxon>
        <taxon>Bacillota</taxon>
        <taxon>Bacilli</taxon>
        <taxon>Bacillales</taxon>
        <taxon>Thermoactinomycetaceae</taxon>
        <taxon>Baia</taxon>
    </lineage>
</organism>
<evidence type="ECO:0000313" key="1">
    <source>
        <dbReference type="EMBL" id="TCP69033.1"/>
    </source>
</evidence>
<name>A0A4R2RZF6_9BACL</name>